<dbReference type="GO" id="GO:0005737">
    <property type="term" value="C:cytoplasm"/>
    <property type="evidence" value="ECO:0007669"/>
    <property type="project" value="TreeGrafter"/>
</dbReference>
<organism evidence="3">
    <name type="scientific">Caldithrix abyssi</name>
    <dbReference type="NCBI Taxonomy" id="187145"/>
    <lineage>
        <taxon>Bacteria</taxon>
        <taxon>Pseudomonadati</taxon>
        <taxon>Calditrichota</taxon>
        <taxon>Calditrichia</taxon>
        <taxon>Calditrichales</taxon>
        <taxon>Calditrichaceae</taxon>
        <taxon>Caldithrix</taxon>
    </lineage>
</organism>
<dbReference type="PANTHER" id="PTHR42850:SF2">
    <property type="entry name" value="BLL5683 PROTEIN"/>
    <property type="match status" value="1"/>
</dbReference>
<dbReference type="EMBL" id="DROD01000559">
    <property type="protein sequence ID" value="HHJ53270.1"/>
    <property type="molecule type" value="Genomic_DNA"/>
</dbReference>
<sequence>MKIGIISDIHANLEALQTALNFLSNRVEQIYCLGDVVGYGPNPNECVDLVREQCSLVLMGNHDYAAIGKANIEYFNEFARIATFWTQNQLTPRSKQYLEMLPFTHQTDEFVMVHASPTNPAHWYYVLSAEEARIEMQAFVQPVCFIGHSHVPVVYSLNGTLRQEMVKFEQNGKYIVNVGSVGQPRDRDARSSVVIYDQEEKTVQYH</sequence>
<dbReference type="Proteomes" id="UP000886124">
    <property type="component" value="Unassembled WGS sequence"/>
</dbReference>
<dbReference type="PIRSF" id="PIRSF000883">
    <property type="entry name" value="Pesterase_MJ0912"/>
    <property type="match status" value="1"/>
</dbReference>
<dbReference type="Pfam" id="PF12850">
    <property type="entry name" value="Metallophos_2"/>
    <property type="match status" value="1"/>
</dbReference>
<comment type="caution">
    <text evidence="3">The sequence shown here is derived from an EMBL/GenBank/DDBJ whole genome shotgun (WGS) entry which is preliminary data.</text>
</comment>
<evidence type="ECO:0000256" key="1">
    <source>
        <dbReference type="ARBA" id="ARBA00008950"/>
    </source>
</evidence>
<dbReference type="Gene3D" id="3.60.21.10">
    <property type="match status" value="1"/>
</dbReference>
<dbReference type="InterPro" id="IPR029052">
    <property type="entry name" value="Metallo-depent_PP-like"/>
</dbReference>
<evidence type="ECO:0000259" key="2">
    <source>
        <dbReference type="Pfam" id="PF12850"/>
    </source>
</evidence>
<comment type="similarity">
    <text evidence="1">Belongs to the metallophosphoesterase superfamily. YfcE family.</text>
</comment>
<dbReference type="GO" id="GO:0016791">
    <property type="term" value="F:phosphatase activity"/>
    <property type="evidence" value="ECO:0007669"/>
    <property type="project" value="TreeGrafter"/>
</dbReference>
<dbReference type="InterPro" id="IPR011152">
    <property type="entry name" value="Pesterase_MJ0912"/>
</dbReference>
<dbReference type="PANTHER" id="PTHR42850">
    <property type="entry name" value="METALLOPHOSPHOESTERASE"/>
    <property type="match status" value="1"/>
</dbReference>
<dbReference type="SUPFAM" id="SSF56300">
    <property type="entry name" value="Metallo-dependent phosphatases"/>
    <property type="match status" value="1"/>
</dbReference>
<feature type="domain" description="Calcineurin-like phosphoesterase" evidence="2">
    <location>
        <begin position="1"/>
        <end position="199"/>
    </location>
</feature>
<feature type="non-terminal residue" evidence="3">
    <location>
        <position position="206"/>
    </location>
</feature>
<evidence type="ECO:0000313" key="3">
    <source>
        <dbReference type="EMBL" id="HHJ53270.1"/>
    </source>
</evidence>
<reference evidence="3" key="1">
    <citation type="journal article" date="2020" name="mSystems">
        <title>Genome- and Community-Level Interaction Insights into Carbon Utilization and Element Cycling Functions of Hydrothermarchaeota in Hydrothermal Sediment.</title>
        <authorList>
            <person name="Zhou Z."/>
            <person name="Liu Y."/>
            <person name="Xu W."/>
            <person name="Pan J."/>
            <person name="Luo Z.H."/>
            <person name="Li M."/>
        </authorList>
    </citation>
    <scope>NUCLEOTIDE SEQUENCE [LARGE SCALE GENOMIC DNA]</scope>
    <source>
        <strain evidence="3">HyVt-527</strain>
    </source>
</reference>
<protein>
    <submittedName>
        <fullName evidence="3">Metallophosphoesterase</fullName>
    </submittedName>
</protein>
<dbReference type="InterPro" id="IPR050126">
    <property type="entry name" value="Ap4A_hydrolase"/>
</dbReference>
<dbReference type="InterPro" id="IPR024654">
    <property type="entry name" value="Calcineurin-like_PHP_lpxH"/>
</dbReference>
<accession>A0A7V5PR92</accession>
<proteinExistence type="inferred from homology"/>
<name>A0A7V5PR92_CALAY</name>
<dbReference type="AlphaFoldDB" id="A0A7V5PR92"/>
<gene>
    <name evidence="3" type="ORF">ENJ89_08770</name>
</gene>